<feature type="domain" description="PilZ" evidence="1">
    <location>
        <begin position="36"/>
        <end position="98"/>
    </location>
</feature>
<dbReference type="EMBL" id="UAQP01000016">
    <property type="protein sequence ID" value="SPU57654.1"/>
    <property type="molecule type" value="Genomic_DNA"/>
</dbReference>
<dbReference type="Gene3D" id="2.40.10.220">
    <property type="entry name" value="predicted glycosyltransferase like domains"/>
    <property type="match status" value="1"/>
</dbReference>
<dbReference type="GO" id="GO:0035438">
    <property type="term" value="F:cyclic-di-GMP binding"/>
    <property type="evidence" value="ECO:0007669"/>
    <property type="project" value="InterPro"/>
</dbReference>
<sequence length="121" mass="13645">MSEQQQAQSKLKKGVIRLDFEDTRSLYQSYMPYVDGCGLFYPTEENFSLEQEVFVFLKLPEEFGKFAASGRIVWLNPPKAAVKRVPGIGVQLRGKEAPKIREAIENALGKMLNTGLPTMTM</sequence>
<proteinExistence type="predicted"/>
<dbReference type="Proteomes" id="UP000251186">
    <property type="component" value="Unassembled WGS sequence"/>
</dbReference>
<protein>
    <submittedName>
        <fullName evidence="2">Myxococcus xanthus paralogous domain</fullName>
    </submittedName>
</protein>
<evidence type="ECO:0000259" key="1">
    <source>
        <dbReference type="Pfam" id="PF07238"/>
    </source>
</evidence>
<name>A0A2X1C3P3_BREVE</name>
<gene>
    <name evidence="2" type="ORF">NCTC11166_03363</name>
</gene>
<evidence type="ECO:0000313" key="2">
    <source>
        <dbReference type="EMBL" id="SPU57654.1"/>
    </source>
</evidence>
<dbReference type="Pfam" id="PF07238">
    <property type="entry name" value="PilZ"/>
    <property type="match status" value="1"/>
</dbReference>
<evidence type="ECO:0000313" key="3">
    <source>
        <dbReference type="Proteomes" id="UP000251186"/>
    </source>
</evidence>
<dbReference type="RefSeq" id="WP_112863877.1">
    <property type="nucleotide sequence ID" value="NZ_UAQP01000016.1"/>
</dbReference>
<dbReference type="InterPro" id="IPR009875">
    <property type="entry name" value="PilZ_domain"/>
</dbReference>
<dbReference type="AlphaFoldDB" id="A0A2X1C3P3"/>
<organism evidence="2 3">
    <name type="scientific">Brevundimonas vesicularis</name>
    <name type="common">Pseudomonas vesicularis</name>
    <dbReference type="NCBI Taxonomy" id="41276"/>
    <lineage>
        <taxon>Bacteria</taxon>
        <taxon>Pseudomonadati</taxon>
        <taxon>Pseudomonadota</taxon>
        <taxon>Alphaproteobacteria</taxon>
        <taxon>Caulobacterales</taxon>
        <taxon>Caulobacteraceae</taxon>
        <taxon>Brevundimonas</taxon>
    </lineage>
</organism>
<reference evidence="2 3" key="1">
    <citation type="submission" date="2018-06" db="EMBL/GenBank/DDBJ databases">
        <authorList>
            <consortium name="Pathogen Informatics"/>
            <person name="Doyle S."/>
        </authorList>
    </citation>
    <scope>NUCLEOTIDE SEQUENCE [LARGE SCALE GENOMIC DNA]</scope>
    <source>
        <strain evidence="2 3">NCTC11166</strain>
    </source>
</reference>
<accession>A0A2X1C3P3</accession>